<dbReference type="Pfam" id="PF00076">
    <property type="entry name" value="RRM_1"/>
    <property type="match status" value="1"/>
</dbReference>
<dbReference type="InterPro" id="IPR012677">
    <property type="entry name" value="Nucleotide-bd_a/b_plait_sf"/>
</dbReference>
<comment type="caution">
    <text evidence="6">The sequence shown here is derived from an EMBL/GenBank/DDBJ whole genome shotgun (WGS) entry which is preliminary data.</text>
</comment>
<keyword evidence="7" id="KW-1185">Reference proteome</keyword>
<feature type="compositionally biased region" description="Low complexity" evidence="4">
    <location>
        <begin position="257"/>
        <end position="269"/>
    </location>
</feature>
<dbReference type="AlphaFoldDB" id="A0A8H7QJK5"/>
<dbReference type="PANTHER" id="PTHR10501">
    <property type="entry name" value="U1 SMALL NUCLEAR RIBONUCLEOPROTEIN A/U2 SMALL NUCLEAR RIBONUCLEOPROTEIN B"/>
    <property type="match status" value="1"/>
</dbReference>
<evidence type="ECO:0000256" key="3">
    <source>
        <dbReference type="PROSITE-ProRule" id="PRU00176"/>
    </source>
</evidence>
<dbReference type="EMBL" id="JAEPRD010000213">
    <property type="protein sequence ID" value="KAG2193862.1"/>
    <property type="molecule type" value="Genomic_DNA"/>
</dbReference>
<evidence type="ECO:0000313" key="6">
    <source>
        <dbReference type="EMBL" id="KAG2193862.1"/>
    </source>
</evidence>
<dbReference type="GO" id="GO:0003723">
    <property type="term" value="F:RNA binding"/>
    <property type="evidence" value="ECO:0007669"/>
    <property type="project" value="UniProtKB-UniRule"/>
</dbReference>
<gene>
    <name evidence="6" type="ORF">INT47_010007</name>
</gene>
<dbReference type="OrthoDB" id="431169at2759"/>
<dbReference type="InterPro" id="IPR035979">
    <property type="entry name" value="RBD_domain_sf"/>
</dbReference>
<dbReference type="CDD" id="cd12245">
    <property type="entry name" value="RRM_scw1_like"/>
    <property type="match status" value="1"/>
</dbReference>
<accession>A0A8H7QJK5</accession>
<feature type="domain" description="RRM" evidence="5">
    <location>
        <begin position="363"/>
        <end position="440"/>
    </location>
</feature>
<dbReference type="Gene3D" id="3.30.70.330">
    <property type="match status" value="2"/>
</dbReference>
<evidence type="ECO:0000313" key="7">
    <source>
        <dbReference type="Proteomes" id="UP000603453"/>
    </source>
</evidence>
<feature type="compositionally biased region" description="Low complexity" evidence="4">
    <location>
        <begin position="149"/>
        <end position="172"/>
    </location>
</feature>
<feature type="region of interest" description="Disordered" evidence="4">
    <location>
        <begin position="146"/>
        <end position="173"/>
    </location>
</feature>
<evidence type="ECO:0000256" key="1">
    <source>
        <dbReference type="ARBA" id="ARBA00022553"/>
    </source>
</evidence>
<feature type="region of interest" description="Disordered" evidence="4">
    <location>
        <begin position="325"/>
        <end position="344"/>
    </location>
</feature>
<feature type="compositionally biased region" description="Low complexity" evidence="4">
    <location>
        <begin position="237"/>
        <end position="250"/>
    </location>
</feature>
<feature type="domain" description="RRM" evidence="5">
    <location>
        <begin position="50"/>
        <end position="141"/>
    </location>
</feature>
<name>A0A8H7QJK5_9FUNG</name>
<dbReference type="Proteomes" id="UP000603453">
    <property type="component" value="Unassembled WGS sequence"/>
</dbReference>
<dbReference type="SUPFAM" id="SSF81995">
    <property type="entry name" value="beta-sandwich domain of Sec23/24"/>
    <property type="match status" value="1"/>
</dbReference>
<dbReference type="InterPro" id="IPR000504">
    <property type="entry name" value="RRM_dom"/>
</dbReference>
<dbReference type="SUPFAM" id="SSF54928">
    <property type="entry name" value="RNA-binding domain, RBD"/>
    <property type="match status" value="2"/>
</dbReference>
<keyword evidence="2 3" id="KW-0694">RNA-binding</keyword>
<evidence type="ECO:0000256" key="4">
    <source>
        <dbReference type="SAM" id="MobiDB-lite"/>
    </source>
</evidence>
<feature type="region of interest" description="Disordered" evidence="4">
    <location>
        <begin position="233"/>
        <end position="297"/>
    </location>
</feature>
<proteinExistence type="predicted"/>
<organism evidence="6 7">
    <name type="scientific">Mucor saturninus</name>
    <dbReference type="NCBI Taxonomy" id="64648"/>
    <lineage>
        <taxon>Eukaryota</taxon>
        <taxon>Fungi</taxon>
        <taxon>Fungi incertae sedis</taxon>
        <taxon>Mucoromycota</taxon>
        <taxon>Mucoromycotina</taxon>
        <taxon>Mucoromycetes</taxon>
        <taxon>Mucorales</taxon>
        <taxon>Mucorineae</taxon>
        <taxon>Mucoraceae</taxon>
        <taxon>Mucor</taxon>
    </lineage>
</organism>
<reference evidence="6" key="1">
    <citation type="submission" date="2020-12" db="EMBL/GenBank/DDBJ databases">
        <title>Metabolic potential, ecology and presence of endohyphal bacteria is reflected in genomic diversity of Mucoromycotina.</title>
        <authorList>
            <person name="Muszewska A."/>
            <person name="Okrasinska A."/>
            <person name="Steczkiewicz K."/>
            <person name="Drgas O."/>
            <person name="Orlowska M."/>
            <person name="Perlinska-Lenart U."/>
            <person name="Aleksandrzak-Piekarczyk T."/>
            <person name="Szatraj K."/>
            <person name="Zielenkiewicz U."/>
            <person name="Pilsyk S."/>
            <person name="Malc E."/>
            <person name="Mieczkowski P."/>
            <person name="Kruszewska J.S."/>
            <person name="Biernat P."/>
            <person name="Pawlowska J."/>
        </authorList>
    </citation>
    <scope>NUCLEOTIDE SEQUENCE</scope>
    <source>
        <strain evidence="6">WA0000017839</strain>
    </source>
</reference>
<keyword evidence="1" id="KW-0597">Phosphoprotein</keyword>
<evidence type="ECO:0000256" key="2">
    <source>
        <dbReference type="ARBA" id="ARBA00022884"/>
    </source>
</evidence>
<feature type="compositionally biased region" description="Low complexity" evidence="4">
    <location>
        <begin position="328"/>
        <end position="344"/>
    </location>
</feature>
<evidence type="ECO:0000259" key="5">
    <source>
        <dbReference type="PROSITE" id="PS50102"/>
    </source>
</evidence>
<sequence>MMISEATPFSHPFNFNDIQRVHPLSASPGNSSFFRTTSPVQSSSTMDDVTTIFVVGFPEDMAEREFQNMFIFCQGFEAASLKWHCKDGEEESIPSNGGKKQMIGFARFRTRLEALEAIEVLSGKKIDQEKGTVLKAEMAKKNLHIKRGSATQTSTSTSSSTCSTTITPAPSAIQPSAINELKSRYDSFSPLPTDLLSQDLYDSSSFNDSLFGIRSQSFDQDLGFISSRAFSLHHQHPSQLQQQQQQQQQHPIHHQHQQQQQQQQQQHQHPIQHQHQHPIQQQQYNNNNDPYHYLSKSTPVDRFDSVLEHDLMRMGSLSINTSSMDLRSPSISSPTTTTTTTTTSTSLLANRLPNPADQNPPCNTLYVGNLPPNTSEEELRLVFSNCKGYRRMCFRTKPQGPMCFVEFEDIVFASQALNELQGHNLTNSVKGGIRLSYSKNPLFIKPTSSSGNKENGLMSFKQMGNALMNRDYMFDPQL</sequence>
<dbReference type="SMART" id="SM00360">
    <property type="entry name" value="RRM"/>
    <property type="match status" value="2"/>
</dbReference>
<dbReference type="FunFam" id="3.30.70.330:FF:000089">
    <property type="entry name" value="RNA binding protein"/>
    <property type="match status" value="1"/>
</dbReference>
<protein>
    <recommendedName>
        <fullName evidence="5">RRM domain-containing protein</fullName>
    </recommendedName>
</protein>
<dbReference type="PROSITE" id="PS50102">
    <property type="entry name" value="RRM"/>
    <property type="match status" value="2"/>
</dbReference>